<sequence length="1035" mass="117475">MKLTYLWCGLSLAWFTHAQSVSIKGVGGKFTGEIYQRLGIAFREYRKSFVDINFTYVIESNFLGLADLLQGDPSITFSAVETSVKPFKTFDQKLNLYPVLAGAVGLAYNLPGISNLVLTREAVVGIYNGTIRKWNDPEIVKRNPDCVLPNEDIRPVARADDSGMTNTFTRTLALISPEWKETYGIFYGGLTSVEGKEVPLHWNTSAIRYYGLTDTGMIGIIVSYRFSIGYVAASSILLERWPYARILNRAGNTVGITPNSIRHAMRALFHNVSSSGIRYGLPDSSLPDAYPFLGLSYVAVHPGVMCDCDEAREFYFFVEWMLRSDDARRIVNELLYSIVIEEVAEFVLEEIVAKTACTGSANLRKIIQSWKMHEYWIETLPERISFTVGLTMGLAFLVLAVACFLRRHMNMKRSLWARYWRIAAADVDVKWDRERGWTSGSSSASSGSESLNDSESDLLEETFSRTLPLFVEKCGRWKGRIVYLRKFPHSDFRIRKTDTKKAIVVMKSKLIHTNVLRFHGVCEMDERLYLISDHAEKGSLTDVLLNTGYTLDNNLKYALALDVATGMDFLHRNGIVHGNLISDCCLLDSRWNVNITNWEILHLYRYEKEMMYYRVRSMYSKRISITNIHAILGLWTAPELLRFELEEPNKQSDVYSFAILLVEIFSRKDPYYELINSTEPTDIVIKVAYNNLRPDLSRVTCNKAKTLISAAWHESPVQRPTFTNVIRKLTKSRTSQKPVIESMMDTLEHYVGTLEDRVQERTKELASVNESLEHLLYQILPPSVARRLSKGQTVEPEHFSSATILFSDIVCFTSLCAASTPIQVVNLLNDLYTKFDSVIDSLDVYKVETIGDSYMCISGVPIRNGDRHAANIADMAFHFMDIVRSFTIRHMPHKKLELRAGIHTGAVVAGVIGIKMPRYCLFGDTVNTASRMESNSLPMCIQISEETHKLLEDIDCYRFKLRGRIQIKGKGEMVTYFLTGKKYSSSTPRSNSETADRKTMHTIQSIIRMHPLSYSSSEENGEESAKSGLRDTVIV</sequence>
<gene>
    <name evidence="20" type="ORF">LSH36_640g01075</name>
</gene>
<dbReference type="Gene3D" id="3.40.190.10">
    <property type="entry name" value="Periplasmic binding protein-like II"/>
    <property type="match status" value="2"/>
</dbReference>
<dbReference type="GO" id="GO:0005525">
    <property type="term" value="F:GTP binding"/>
    <property type="evidence" value="ECO:0007669"/>
    <property type="project" value="UniProtKB-KW"/>
</dbReference>
<protein>
    <recommendedName>
        <fullName evidence="2 14">Guanylate cyclase</fullName>
        <ecNumber evidence="2 14">4.6.1.2</ecNumber>
    </recommendedName>
</protein>
<keyword evidence="7" id="KW-0342">GTP-binding</keyword>
<feature type="region of interest" description="Disordered" evidence="15">
    <location>
        <begin position="1012"/>
        <end position="1035"/>
    </location>
</feature>
<dbReference type="InterPro" id="IPR001245">
    <property type="entry name" value="Ser-Thr/Tyr_kinase_cat_dom"/>
</dbReference>
<dbReference type="InterPro" id="IPR000719">
    <property type="entry name" value="Prot_kinase_dom"/>
</dbReference>
<evidence type="ECO:0000256" key="12">
    <source>
        <dbReference type="ARBA" id="ARBA00023293"/>
    </source>
</evidence>
<dbReference type="GO" id="GO:0005524">
    <property type="term" value="F:ATP binding"/>
    <property type="evidence" value="ECO:0007669"/>
    <property type="project" value="InterPro"/>
</dbReference>
<evidence type="ECO:0000256" key="4">
    <source>
        <dbReference type="ARBA" id="ARBA00022729"/>
    </source>
</evidence>
<comment type="caution">
    <text evidence="20">The sequence shown here is derived from an EMBL/GenBank/DDBJ whole genome shotgun (WGS) entry which is preliminary data.</text>
</comment>
<dbReference type="PANTHER" id="PTHR11920:SF501">
    <property type="entry name" value="GUANYLATE CYCLASE 32E"/>
    <property type="match status" value="1"/>
</dbReference>
<comment type="catalytic activity">
    <reaction evidence="14">
        <text>GTP = 3',5'-cyclic GMP + diphosphate</text>
        <dbReference type="Rhea" id="RHEA:13665"/>
        <dbReference type="ChEBI" id="CHEBI:33019"/>
        <dbReference type="ChEBI" id="CHEBI:37565"/>
        <dbReference type="ChEBI" id="CHEBI:57746"/>
        <dbReference type="EC" id="4.6.1.2"/>
    </reaction>
</comment>
<evidence type="ECO:0000256" key="10">
    <source>
        <dbReference type="ARBA" id="ARBA00023180"/>
    </source>
</evidence>
<evidence type="ECO:0000313" key="20">
    <source>
        <dbReference type="EMBL" id="KAK2145999.1"/>
    </source>
</evidence>
<evidence type="ECO:0000259" key="19">
    <source>
        <dbReference type="PROSITE" id="PS50125"/>
    </source>
</evidence>
<dbReference type="InterPro" id="IPR001054">
    <property type="entry name" value="A/G_cyclase"/>
</dbReference>
<evidence type="ECO:0000256" key="3">
    <source>
        <dbReference type="ARBA" id="ARBA00022692"/>
    </source>
</evidence>
<keyword evidence="4 17" id="KW-0732">Signal</keyword>
<dbReference type="Pfam" id="PF00211">
    <property type="entry name" value="Guanylate_cyc"/>
    <property type="match status" value="1"/>
</dbReference>
<feature type="domain" description="Protein kinase" evidence="18">
    <location>
        <begin position="452"/>
        <end position="740"/>
    </location>
</feature>
<comment type="subcellular location">
    <subcellularLocation>
        <location evidence="1">Membrane</location>
        <topology evidence="1">Single-pass type I membrane protein</topology>
    </subcellularLocation>
</comment>
<evidence type="ECO:0000256" key="1">
    <source>
        <dbReference type="ARBA" id="ARBA00004479"/>
    </source>
</evidence>
<keyword evidence="3 16" id="KW-0812">Transmembrane</keyword>
<evidence type="ECO:0000256" key="5">
    <source>
        <dbReference type="ARBA" id="ARBA00022741"/>
    </source>
</evidence>
<dbReference type="GO" id="GO:0005886">
    <property type="term" value="C:plasma membrane"/>
    <property type="evidence" value="ECO:0007669"/>
    <property type="project" value="TreeGrafter"/>
</dbReference>
<evidence type="ECO:0000256" key="13">
    <source>
        <dbReference type="RuleBase" id="RU000405"/>
    </source>
</evidence>
<dbReference type="GO" id="GO:0004016">
    <property type="term" value="F:adenylate cyclase activity"/>
    <property type="evidence" value="ECO:0007669"/>
    <property type="project" value="TreeGrafter"/>
</dbReference>
<keyword evidence="9" id="KW-0675">Receptor</keyword>
<evidence type="ECO:0000259" key="18">
    <source>
        <dbReference type="PROSITE" id="PS50011"/>
    </source>
</evidence>
<feature type="signal peptide" evidence="17">
    <location>
        <begin position="1"/>
        <end position="18"/>
    </location>
</feature>
<evidence type="ECO:0000256" key="15">
    <source>
        <dbReference type="SAM" id="MobiDB-lite"/>
    </source>
</evidence>
<dbReference type="PROSITE" id="PS50011">
    <property type="entry name" value="PROTEIN_KINASE_DOM"/>
    <property type="match status" value="1"/>
</dbReference>
<dbReference type="GO" id="GO:0035556">
    <property type="term" value="P:intracellular signal transduction"/>
    <property type="evidence" value="ECO:0007669"/>
    <property type="project" value="InterPro"/>
</dbReference>
<dbReference type="SMART" id="SM00044">
    <property type="entry name" value="CYCc"/>
    <property type="match status" value="1"/>
</dbReference>
<evidence type="ECO:0000256" key="6">
    <source>
        <dbReference type="ARBA" id="ARBA00022989"/>
    </source>
</evidence>
<dbReference type="SUPFAM" id="SSF53850">
    <property type="entry name" value="Periplasmic binding protein-like II"/>
    <property type="match status" value="1"/>
</dbReference>
<name>A0AAD9J420_9ANNE</name>
<evidence type="ECO:0000256" key="17">
    <source>
        <dbReference type="SAM" id="SignalP"/>
    </source>
</evidence>
<dbReference type="Pfam" id="PF12849">
    <property type="entry name" value="PBP_like_2"/>
    <property type="match status" value="1"/>
</dbReference>
<organism evidence="20 21">
    <name type="scientific">Paralvinella palmiformis</name>
    <dbReference type="NCBI Taxonomy" id="53620"/>
    <lineage>
        <taxon>Eukaryota</taxon>
        <taxon>Metazoa</taxon>
        <taxon>Spiralia</taxon>
        <taxon>Lophotrochozoa</taxon>
        <taxon>Annelida</taxon>
        <taxon>Polychaeta</taxon>
        <taxon>Sedentaria</taxon>
        <taxon>Canalipalpata</taxon>
        <taxon>Terebellida</taxon>
        <taxon>Terebelliformia</taxon>
        <taxon>Alvinellidae</taxon>
        <taxon>Paralvinella</taxon>
    </lineage>
</organism>
<keyword evidence="21" id="KW-1185">Reference proteome</keyword>
<feature type="transmembrane region" description="Helical" evidence="16">
    <location>
        <begin position="384"/>
        <end position="405"/>
    </location>
</feature>
<keyword evidence="12 14" id="KW-0141">cGMP biosynthesis</keyword>
<dbReference type="PANTHER" id="PTHR11920">
    <property type="entry name" value="GUANYLYL CYCLASE"/>
    <property type="match status" value="1"/>
</dbReference>
<evidence type="ECO:0000256" key="16">
    <source>
        <dbReference type="SAM" id="Phobius"/>
    </source>
</evidence>
<dbReference type="GO" id="GO:0001653">
    <property type="term" value="F:peptide receptor activity"/>
    <property type="evidence" value="ECO:0007669"/>
    <property type="project" value="TreeGrafter"/>
</dbReference>
<dbReference type="SUPFAM" id="SSF55073">
    <property type="entry name" value="Nucleotide cyclase"/>
    <property type="match status" value="1"/>
</dbReference>
<evidence type="ECO:0000256" key="9">
    <source>
        <dbReference type="ARBA" id="ARBA00023170"/>
    </source>
</evidence>
<dbReference type="PROSITE" id="PS50125">
    <property type="entry name" value="GUANYLATE_CYCLASE_2"/>
    <property type="match status" value="1"/>
</dbReference>
<dbReference type="Proteomes" id="UP001208570">
    <property type="component" value="Unassembled WGS sequence"/>
</dbReference>
<dbReference type="PROSITE" id="PS00452">
    <property type="entry name" value="GUANYLATE_CYCLASE_1"/>
    <property type="match status" value="1"/>
</dbReference>
<dbReference type="GO" id="GO:0007168">
    <property type="term" value="P:receptor guanylyl cyclase signaling pathway"/>
    <property type="evidence" value="ECO:0007669"/>
    <property type="project" value="TreeGrafter"/>
</dbReference>
<dbReference type="FunFam" id="3.30.70.1230:FF:000004">
    <property type="entry name" value="Guanylate cyclase"/>
    <property type="match status" value="1"/>
</dbReference>
<keyword evidence="6 16" id="KW-1133">Transmembrane helix</keyword>
<dbReference type="InterPro" id="IPR024370">
    <property type="entry name" value="PBP_domain"/>
</dbReference>
<evidence type="ECO:0000256" key="7">
    <source>
        <dbReference type="ARBA" id="ARBA00023134"/>
    </source>
</evidence>
<dbReference type="GO" id="GO:0004383">
    <property type="term" value="F:guanylate cyclase activity"/>
    <property type="evidence" value="ECO:0007669"/>
    <property type="project" value="UniProtKB-EC"/>
</dbReference>
<feature type="domain" description="Guanylate cyclase" evidence="19">
    <location>
        <begin position="803"/>
        <end position="933"/>
    </location>
</feature>
<keyword evidence="8 16" id="KW-0472">Membrane</keyword>
<evidence type="ECO:0000313" key="21">
    <source>
        <dbReference type="Proteomes" id="UP001208570"/>
    </source>
</evidence>
<dbReference type="SUPFAM" id="SSF56112">
    <property type="entry name" value="Protein kinase-like (PK-like)"/>
    <property type="match status" value="1"/>
</dbReference>
<dbReference type="Gene3D" id="1.10.510.10">
    <property type="entry name" value="Transferase(Phosphotransferase) domain 1"/>
    <property type="match status" value="1"/>
</dbReference>
<dbReference type="EMBL" id="JAODUP010000640">
    <property type="protein sequence ID" value="KAK2145999.1"/>
    <property type="molecule type" value="Genomic_DNA"/>
</dbReference>
<dbReference type="EC" id="4.6.1.2" evidence="2 14"/>
<dbReference type="AlphaFoldDB" id="A0AAD9J420"/>
<dbReference type="CDD" id="cd07302">
    <property type="entry name" value="CHD"/>
    <property type="match status" value="1"/>
</dbReference>
<accession>A0AAD9J420</accession>
<keyword evidence="5" id="KW-0547">Nucleotide-binding</keyword>
<proteinExistence type="inferred from homology"/>
<feature type="chain" id="PRO_5042222693" description="Guanylate cyclase" evidence="17">
    <location>
        <begin position="19"/>
        <end position="1035"/>
    </location>
</feature>
<evidence type="ECO:0000256" key="8">
    <source>
        <dbReference type="ARBA" id="ARBA00023136"/>
    </source>
</evidence>
<evidence type="ECO:0000256" key="2">
    <source>
        <dbReference type="ARBA" id="ARBA00012202"/>
    </source>
</evidence>
<dbReference type="InterPro" id="IPR050401">
    <property type="entry name" value="Cyclic_nucleotide_synthase"/>
</dbReference>
<keyword evidence="10" id="KW-0325">Glycoprotein</keyword>
<dbReference type="InterPro" id="IPR011009">
    <property type="entry name" value="Kinase-like_dom_sf"/>
</dbReference>
<reference evidence="20" key="1">
    <citation type="journal article" date="2023" name="Mol. Biol. Evol.">
        <title>Third-Generation Sequencing Reveals the Adaptive Role of the Epigenome in Three Deep-Sea Polychaetes.</title>
        <authorList>
            <person name="Perez M."/>
            <person name="Aroh O."/>
            <person name="Sun Y."/>
            <person name="Lan Y."/>
            <person name="Juniper S.K."/>
            <person name="Young C.R."/>
            <person name="Angers B."/>
            <person name="Qian P.Y."/>
        </authorList>
    </citation>
    <scope>NUCLEOTIDE SEQUENCE</scope>
    <source>
        <strain evidence="20">P08H-3</strain>
    </source>
</reference>
<dbReference type="Gene3D" id="3.30.70.1230">
    <property type="entry name" value="Nucleotide cyclase"/>
    <property type="match status" value="1"/>
</dbReference>
<evidence type="ECO:0000256" key="11">
    <source>
        <dbReference type="ARBA" id="ARBA00023239"/>
    </source>
</evidence>
<dbReference type="Pfam" id="PF07714">
    <property type="entry name" value="PK_Tyr_Ser-Thr"/>
    <property type="match status" value="1"/>
</dbReference>
<dbReference type="InterPro" id="IPR018297">
    <property type="entry name" value="A/G_cyclase_CS"/>
</dbReference>
<keyword evidence="11 13" id="KW-0456">Lyase</keyword>
<dbReference type="GO" id="GO:0004672">
    <property type="term" value="F:protein kinase activity"/>
    <property type="evidence" value="ECO:0007669"/>
    <property type="project" value="InterPro"/>
</dbReference>
<dbReference type="InterPro" id="IPR029787">
    <property type="entry name" value="Nucleotide_cyclase"/>
</dbReference>
<evidence type="ECO:0000256" key="14">
    <source>
        <dbReference type="RuleBase" id="RU003431"/>
    </source>
</evidence>
<comment type="similarity">
    <text evidence="13">Belongs to the adenylyl cyclase class-4/guanylyl cyclase family.</text>
</comment>